<dbReference type="SUPFAM" id="SSF103491">
    <property type="entry name" value="Preprotein translocase SecY subunit"/>
    <property type="match status" value="1"/>
</dbReference>
<dbReference type="PRINTS" id="PR00303">
    <property type="entry name" value="SECYTRNLCASE"/>
</dbReference>
<dbReference type="AlphaFoldDB" id="A0A141SEY2"/>
<dbReference type="InterPro" id="IPR002208">
    <property type="entry name" value="SecY/SEC61-alpha"/>
</dbReference>
<keyword evidence="15" id="KW-0934">Plastid</keyword>
<evidence type="ECO:0000256" key="3">
    <source>
        <dbReference type="ARBA" id="ARBA00022448"/>
    </source>
</evidence>
<dbReference type="GO" id="GO:0015031">
    <property type="term" value="P:protein transport"/>
    <property type="evidence" value="ECO:0007669"/>
    <property type="project" value="UniProtKB-KW"/>
</dbReference>
<dbReference type="Gene3D" id="1.10.3370.10">
    <property type="entry name" value="SecY subunit domain"/>
    <property type="match status" value="1"/>
</dbReference>
<evidence type="ECO:0000256" key="9">
    <source>
        <dbReference type="ARBA" id="ARBA00039733"/>
    </source>
</evidence>
<geneLocation type="plastid" evidence="15"/>
<keyword evidence="8 14" id="KW-0472">Membrane</keyword>
<dbReference type="PROSITE" id="PS00756">
    <property type="entry name" value="SECY_2"/>
    <property type="match status" value="1"/>
</dbReference>
<feature type="transmembrane region" description="Helical" evidence="14">
    <location>
        <begin position="348"/>
        <end position="367"/>
    </location>
</feature>
<dbReference type="PANTHER" id="PTHR10906">
    <property type="entry name" value="SECY/SEC61-ALPHA FAMILY MEMBER"/>
    <property type="match status" value="1"/>
</dbReference>
<keyword evidence="4 12" id="KW-0812">Transmembrane</keyword>
<proteinExistence type="inferred from homology"/>
<feature type="transmembrane region" description="Helical" evidence="14">
    <location>
        <begin position="252"/>
        <end position="270"/>
    </location>
</feature>
<comment type="subunit">
    <text evidence="11">Component of the plastid Sec protein translocase complex, which is composed of at least SecY, SecE and SecG.</text>
</comment>
<dbReference type="FunFam" id="1.10.3370.10:FF:000001">
    <property type="entry name" value="Preprotein translocase subunit SecY"/>
    <property type="match status" value="1"/>
</dbReference>
<feature type="transmembrane region" description="Helical" evidence="14">
    <location>
        <begin position="52"/>
        <end position="74"/>
    </location>
</feature>
<dbReference type="PROSITE" id="PS00755">
    <property type="entry name" value="SECY_1"/>
    <property type="match status" value="1"/>
</dbReference>
<comment type="similarity">
    <text evidence="2 13">Belongs to the SecY/SEC61-alpha family.</text>
</comment>
<feature type="transmembrane region" description="Helical" evidence="14">
    <location>
        <begin position="163"/>
        <end position="184"/>
    </location>
</feature>
<evidence type="ECO:0000256" key="10">
    <source>
        <dbReference type="ARBA" id="ARBA00055151"/>
    </source>
</evidence>
<keyword evidence="6 14" id="KW-1133">Transmembrane helix</keyword>
<evidence type="ECO:0000313" key="16">
    <source>
        <dbReference type="EMBL" id="ASP44744.1"/>
    </source>
</evidence>
<dbReference type="GeneID" id="27219587"/>
<feature type="transmembrane region" description="Helical" evidence="14">
    <location>
        <begin position="12"/>
        <end position="32"/>
    </location>
</feature>
<reference evidence="15" key="1">
    <citation type="submission" date="2015-07" db="EMBL/GenBank/DDBJ databases">
        <title>Reconstructing the complex evolutionary history of mobile plasmids in red algal genomes.</title>
        <authorList>
            <person name="Lee J."/>
            <person name="Kim K.M."/>
            <person name="Yang E.C."/>
            <person name="Miller K.A."/>
            <person name="Boo S.M."/>
            <person name="Bhattacharya D."/>
            <person name="Yoon H.S."/>
        </authorList>
    </citation>
    <scope>NUCLEOTIDE SEQUENCE</scope>
</reference>
<dbReference type="InterPro" id="IPR023201">
    <property type="entry name" value="SecY_dom_sf"/>
</dbReference>
<comment type="subcellular location">
    <subcellularLocation>
        <location evidence="1 12">Membrane</location>
        <topology evidence="1 12">Multi-pass membrane protein</topology>
    </subcellularLocation>
</comment>
<dbReference type="EMBL" id="KT266788">
    <property type="protein sequence ID" value="AMK96850.1"/>
    <property type="molecule type" value="Genomic_DNA"/>
</dbReference>
<evidence type="ECO:0000256" key="6">
    <source>
        <dbReference type="ARBA" id="ARBA00022989"/>
    </source>
</evidence>
<evidence type="ECO:0000256" key="13">
    <source>
        <dbReference type="RuleBase" id="RU004349"/>
    </source>
</evidence>
<evidence type="ECO:0000256" key="2">
    <source>
        <dbReference type="ARBA" id="ARBA00005751"/>
    </source>
</evidence>
<dbReference type="HAMAP" id="MF_01465">
    <property type="entry name" value="SecY"/>
    <property type="match status" value="1"/>
</dbReference>
<sequence length="411" mass="45825">MKAAKELQQKLFITLILLILARLGIFIPVPGIDHASLNNNINNNGLINFLNIFSGGGFSTIGIFALGIVPYINASIMMQLLTKLIPELENLQKEEGESGRQKIGQITRYFTLIWSIIQSVGISLWIKPYVFNWNYYFILDSVIALSTGSLIIMWFAEIITEYGIGNGASLLIFQNIISGIPKNIQNYKINIYDKQTIINGCFLFVLFVLILMITILIQECKRKIMIVSAKQLSKFTISNPQSYIPLKLNQGGVMPIVFASATMTLPIYFSNNIQVPTIGSIINLFLPGRILYLPTYCSLIIAFSYFYTSLVLNPDDIAENLNKMGASIPSIRPGSDTIRYIRRILNKMTFVGGIFLFIIALIPSLIASTTKTSLLQGLGTTSLLILVGVAIDTAKQIQTYIISQQYDNIME</sequence>
<dbReference type="GO" id="GO:0016020">
    <property type="term" value="C:membrane"/>
    <property type="evidence" value="ECO:0007669"/>
    <property type="project" value="UniProtKB-SubCell"/>
</dbReference>
<feature type="transmembrane region" description="Helical" evidence="14">
    <location>
        <begin position="196"/>
        <end position="217"/>
    </location>
</feature>
<dbReference type="EMBL" id="MF401963">
    <property type="protein sequence ID" value="ASP44744.1"/>
    <property type="molecule type" value="Genomic_DNA"/>
</dbReference>
<feature type="transmembrane region" description="Helical" evidence="14">
    <location>
        <begin position="109"/>
        <end position="127"/>
    </location>
</feature>
<evidence type="ECO:0000256" key="1">
    <source>
        <dbReference type="ARBA" id="ARBA00004141"/>
    </source>
</evidence>
<name>A0A141SEY2_AGACH</name>
<dbReference type="PIRSF" id="PIRSF004557">
    <property type="entry name" value="SecY"/>
    <property type="match status" value="1"/>
</dbReference>
<reference evidence="16" key="2">
    <citation type="submission" date="2017-06" db="EMBL/GenBank/DDBJ databases">
        <title>Structure and comparision analysis of complete mitochondrion ans plastid genome of economic red alga Gracilaaria chilensis.</title>
        <authorList>
            <person name="Liu N."/>
            <person name="Zhang L."/>
            <person name="Liu T."/>
        </authorList>
    </citation>
    <scope>NUCLEOTIDE SEQUENCE</scope>
</reference>
<evidence type="ECO:0000256" key="8">
    <source>
        <dbReference type="ARBA" id="ARBA00023136"/>
    </source>
</evidence>
<feature type="transmembrane region" description="Helical" evidence="14">
    <location>
        <begin position="290"/>
        <end position="312"/>
    </location>
</feature>
<dbReference type="RefSeq" id="YP_009244608.1">
    <property type="nucleotide sequence ID" value="NC_029860.1"/>
</dbReference>
<evidence type="ECO:0000256" key="11">
    <source>
        <dbReference type="ARBA" id="ARBA00062357"/>
    </source>
</evidence>
<accession>A0A141SEY2</accession>
<evidence type="ECO:0000256" key="5">
    <source>
        <dbReference type="ARBA" id="ARBA00022927"/>
    </source>
</evidence>
<evidence type="ECO:0000256" key="12">
    <source>
        <dbReference type="RuleBase" id="RU003484"/>
    </source>
</evidence>
<dbReference type="NCBIfam" id="TIGR00967">
    <property type="entry name" value="3a0501s007"/>
    <property type="match status" value="1"/>
</dbReference>
<dbReference type="InterPro" id="IPR030659">
    <property type="entry name" value="SecY_CS"/>
</dbReference>
<keyword evidence="7 12" id="KW-0811">Translocation</keyword>
<keyword evidence="5 12" id="KW-0653">Protein transport</keyword>
<feature type="transmembrane region" description="Helical" evidence="14">
    <location>
        <begin position="133"/>
        <end position="156"/>
    </location>
</feature>
<evidence type="ECO:0000256" key="4">
    <source>
        <dbReference type="ARBA" id="ARBA00022692"/>
    </source>
</evidence>
<dbReference type="Pfam" id="PF00344">
    <property type="entry name" value="SecY"/>
    <property type="match status" value="1"/>
</dbReference>
<evidence type="ECO:0000313" key="15">
    <source>
        <dbReference type="EMBL" id="AMK96850.1"/>
    </source>
</evidence>
<organism evidence="15">
    <name type="scientific">Agarophyton chilense</name>
    <name type="common">Red seaweed</name>
    <name type="synonym">Gracilaria chilensis</name>
    <dbReference type="NCBI Taxonomy" id="2510777"/>
    <lineage>
        <taxon>Eukaryota</taxon>
        <taxon>Rhodophyta</taxon>
        <taxon>Florideophyceae</taxon>
        <taxon>Rhodymeniophycidae</taxon>
        <taxon>Gracilariales</taxon>
        <taxon>Gracilariaceae</taxon>
        <taxon>Agarophyton</taxon>
    </lineage>
</organism>
<dbReference type="InterPro" id="IPR026593">
    <property type="entry name" value="SecY"/>
</dbReference>
<evidence type="ECO:0000256" key="7">
    <source>
        <dbReference type="ARBA" id="ARBA00023010"/>
    </source>
</evidence>
<evidence type="ECO:0000256" key="14">
    <source>
        <dbReference type="SAM" id="Phobius"/>
    </source>
</evidence>
<protein>
    <recommendedName>
        <fullName evidence="9">Protein translocase subunit SecY</fullName>
    </recommendedName>
</protein>
<keyword evidence="3 12" id="KW-0813">Transport</keyword>
<comment type="function">
    <text evidence="10">The central subunit of the protein translocation channel SecYE. Consists of two halves formed by TMs 1-5 and 6-10. These two domains form a lateral gate at the front which open onto the bilayer between TMs 2 and 7, and are clamped together by SecE at the back. The channel is closed by both a pore ring composed of hydrophobic SecY resides and a short helix (helix 2A) on the extracellular side of the membrane which forms a plug.</text>
</comment>
<gene>
    <name evidence="15" type="primary">secY</name>
    <name evidence="15" type="ORF">Gchil_218</name>
</gene>
<feature type="transmembrane region" description="Helical" evidence="14">
    <location>
        <begin position="373"/>
        <end position="391"/>
    </location>
</feature>